<sequence length="794" mass="88606">MRPLTIRRRLALGLLSLLLVVCLPHERARVTALVATSARHAALYNDLGVAAGASKDEVKKAFRTLTRLHHPDLKETFEEKEAAKATMAKVLRAYEVLSDDKKKAAYDESGIIPGETPNVEEMTADELFQYYHQLSPIFSKSPTLTSLTQLRRLREFRGGRVFLIQVYDDTQCKNCRHYSAAWETMYQSSLVEAGVLEMYRIDALSENGKPLLAQLSIRYRKEPYVLAIVDGEIWTLYSIAEAMKQRNYNRIFQNLLEFVMGFFYDVFQQTSSLEVTQLEDILKFLRAPRSAKQPLRALLPTINAESIPVALQMRYDQIAVRRVPRSFLLEFVEEYCEMEVNVKDRFGESVPMAEFIVVSTEVLPTPPEDVTNTADVAAVEAAAMASTPQKSCRLIHIGAAAALTYGKASKFIESLLPEKHVGMRGLRYAGDTDFLQVCRDNCVVWMREDCAEAPNAHVAALMSSDYLSFKTGYWCMNEESRLAKALSEVGVWTATSENLDASPSALVAFVGGNDSTTYQLVSLQAKAPEELTAEDIYAALSTLVGNTEEVEDGDEAARVAAPIQTRLSQPVASLLATDGFPISRRQRLYVQAMNIYTFVAPLVSSSWPFLMMYLVHRFVLNRNKPVGNEEANRTRENAAASANGAASGNGAYAAPVRRRIRKPQPRVGPYNPLDMKYAKEEKGFLLFLLEDGSAAGSLPLPRLALEDPFTVRVLGTGQGKWRKWILEHKPAAPEGAAEQLPEAERHISLMAIRKTRMKAVVKSDAQTIDAFLRDLLDGTKNPSDELPSWAYDEE</sequence>
<dbReference type="PANTHER" id="PTHR24074">
    <property type="entry name" value="CO-CHAPERONE PROTEIN DJLA"/>
    <property type="match status" value="1"/>
</dbReference>
<keyword evidence="5" id="KW-1185">Reference proteome</keyword>
<dbReference type="GeneID" id="94172102"/>
<evidence type="ECO:0000256" key="1">
    <source>
        <dbReference type="SAM" id="MobiDB-lite"/>
    </source>
</evidence>
<dbReference type="CDD" id="cd06257">
    <property type="entry name" value="DnaJ"/>
    <property type="match status" value="1"/>
</dbReference>
<dbReference type="SMART" id="SM00271">
    <property type="entry name" value="DnaJ"/>
    <property type="match status" value="1"/>
</dbReference>
<dbReference type="Pfam" id="PF00226">
    <property type="entry name" value="DnaJ"/>
    <property type="match status" value="1"/>
</dbReference>
<evidence type="ECO:0000259" key="3">
    <source>
        <dbReference type="PROSITE" id="PS50076"/>
    </source>
</evidence>
<reference evidence="4 5" key="1">
    <citation type="submission" date="2021-02" db="EMBL/GenBank/DDBJ databases">
        <title>Leishmania (Mundinia) enrietti genome sequencing and assembly.</title>
        <authorList>
            <person name="Almutairi H."/>
            <person name="Gatherer D."/>
        </authorList>
    </citation>
    <scope>NUCLEOTIDE SEQUENCE [LARGE SCALE GENOMIC DNA]</scope>
    <source>
        <strain evidence="4">CUR178</strain>
    </source>
</reference>
<keyword evidence="2" id="KW-0732">Signal</keyword>
<dbReference type="InterPro" id="IPR001623">
    <property type="entry name" value="DnaJ_domain"/>
</dbReference>
<feature type="signal peptide" evidence="2">
    <location>
        <begin position="1"/>
        <end position="28"/>
    </location>
</feature>
<evidence type="ECO:0000256" key="2">
    <source>
        <dbReference type="SAM" id="SignalP"/>
    </source>
</evidence>
<feature type="compositionally biased region" description="Low complexity" evidence="1">
    <location>
        <begin position="637"/>
        <end position="653"/>
    </location>
</feature>
<dbReference type="PRINTS" id="PR00625">
    <property type="entry name" value="JDOMAIN"/>
</dbReference>
<organism evidence="4 5">
    <name type="scientific">Leishmania enriettii</name>
    <dbReference type="NCBI Taxonomy" id="5663"/>
    <lineage>
        <taxon>Eukaryota</taxon>
        <taxon>Discoba</taxon>
        <taxon>Euglenozoa</taxon>
        <taxon>Kinetoplastea</taxon>
        <taxon>Metakinetoplastina</taxon>
        <taxon>Trypanosomatida</taxon>
        <taxon>Trypanosomatidae</taxon>
        <taxon>Leishmaniinae</taxon>
        <taxon>Leishmania</taxon>
    </lineage>
</organism>
<dbReference type="Proteomes" id="UP000674179">
    <property type="component" value="Chromosome 24"/>
</dbReference>
<feature type="region of interest" description="Disordered" evidence="1">
    <location>
        <begin position="629"/>
        <end position="653"/>
    </location>
</feature>
<evidence type="ECO:0000313" key="4">
    <source>
        <dbReference type="EMBL" id="KAG5478182.1"/>
    </source>
</evidence>
<dbReference type="OrthoDB" id="445556at2759"/>
<dbReference type="Gene3D" id="1.10.287.110">
    <property type="entry name" value="DnaJ domain"/>
    <property type="match status" value="1"/>
</dbReference>
<feature type="domain" description="J" evidence="3">
    <location>
        <begin position="42"/>
        <end position="110"/>
    </location>
</feature>
<dbReference type="EMBL" id="JAFHKP010000024">
    <property type="protein sequence ID" value="KAG5478182.1"/>
    <property type="molecule type" value="Genomic_DNA"/>
</dbReference>
<dbReference type="SUPFAM" id="SSF46565">
    <property type="entry name" value="Chaperone J-domain"/>
    <property type="match status" value="1"/>
</dbReference>
<proteinExistence type="predicted"/>
<feature type="chain" id="PRO_5032999426" description="J domain-containing protein" evidence="2">
    <location>
        <begin position="29"/>
        <end position="794"/>
    </location>
</feature>
<evidence type="ECO:0000313" key="5">
    <source>
        <dbReference type="Proteomes" id="UP000674179"/>
    </source>
</evidence>
<dbReference type="PROSITE" id="PS50076">
    <property type="entry name" value="DNAJ_2"/>
    <property type="match status" value="1"/>
</dbReference>
<dbReference type="FunFam" id="1.10.287.110:FF:000194">
    <property type="entry name" value="Putative DNAJ domain protein"/>
    <property type="match status" value="1"/>
</dbReference>
<protein>
    <recommendedName>
        <fullName evidence="3">J domain-containing protein</fullName>
    </recommendedName>
</protein>
<dbReference type="KEGG" id="lenr:94172102"/>
<dbReference type="AlphaFoldDB" id="A0A836GA64"/>
<accession>A0A836GA64</accession>
<dbReference type="InterPro" id="IPR036869">
    <property type="entry name" value="J_dom_sf"/>
</dbReference>
<gene>
    <name evidence="4" type="ORF">CUR178_04896</name>
</gene>
<comment type="caution">
    <text evidence="4">The sequence shown here is derived from an EMBL/GenBank/DDBJ whole genome shotgun (WGS) entry which is preliminary data.</text>
</comment>
<dbReference type="RefSeq" id="XP_067692647.1">
    <property type="nucleotide sequence ID" value="XM_067836592.1"/>
</dbReference>
<dbReference type="InterPro" id="IPR050817">
    <property type="entry name" value="DjlA_DnaK_co-chaperone"/>
</dbReference>
<name>A0A836GA64_LEIEN</name>